<evidence type="ECO:0000313" key="3">
    <source>
        <dbReference type="Proteomes" id="UP000001239"/>
    </source>
</evidence>
<dbReference type="Proteomes" id="UP000001239">
    <property type="component" value="Segment"/>
</dbReference>
<protein>
    <submittedName>
        <fullName evidence="2">Uncharacterized protein</fullName>
    </submittedName>
</protein>
<reference evidence="2 3" key="4">
    <citation type="journal article" date="2005" name="J. Mol. Biol.">
        <title>Genome comparison of Pseudomonas aeruginosa large phages.</title>
        <authorList>
            <person name="Hertveldt K."/>
            <person name="Lavigne R."/>
            <person name="Pleteneva E."/>
            <person name="Sernova N."/>
            <person name="Kurochkina L."/>
            <person name="Korchevskii R."/>
            <person name="Robben J."/>
            <person name="Mesyanzhinov V."/>
            <person name="Krylov V.N."/>
            <person name="Volckaert G."/>
        </authorList>
    </citation>
    <scope>NUCLEOTIDE SEQUENCE</scope>
</reference>
<name>Q2Z135_9CAUD</name>
<dbReference type="KEGG" id="vg:5176677"/>
<organism evidence="2 3">
    <name type="scientific">Pseudomonas phage EL</name>
    <dbReference type="NCBI Taxonomy" id="273133"/>
    <lineage>
        <taxon>Viruses</taxon>
        <taxon>Duplodnaviria</taxon>
        <taxon>Heunggongvirae</taxon>
        <taxon>Uroviricota</taxon>
        <taxon>Caudoviricetes</taxon>
        <taxon>Chimalliviridae</taxon>
        <taxon>Elvirus</taxon>
        <taxon>Elvirus EL</taxon>
    </lineage>
</organism>
<dbReference type="EMBL" id="AJ697969">
    <property type="protein sequence ID" value="CAG27140.1"/>
    <property type="molecule type" value="Genomic_DNA"/>
</dbReference>
<reference evidence="2 3" key="2">
    <citation type="journal article" date="2003" name="Res. Microbiol.">
        <title>Myoviridae bacteriophages of Pseudomonas aeruginosa: a long and complex evolutionary pathway.</title>
        <authorList>
            <person name="Krylov V.N."/>
            <person name="Pleteneva E.A."/>
            <person name="Bourkalsteva M.V."/>
            <person name="Shaburova O.V."/>
            <person name="Volckaert G."/>
            <person name="Sykilinda N.N."/>
            <person name="Kurochkina L.P."/>
            <person name="Mesyanzhinov V.V."/>
        </authorList>
    </citation>
    <scope>NUCLEOTIDE SEQUENCE [LARGE SCALE GENOMIC DNA]</scope>
</reference>
<dbReference type="RefSeq" id="YP_418079.1">
    <property type="nucleotide sequence ID" value="NC_007623.1"/>
</dbReference>
<reference evidence="2 3" key="3">
    <citation type="journal article" date="2004" name="Bioinformatics">
        <title>PHIRE, a deterministic approach to reveal regulatory elements in bacteriophage genomes.</title>
        <authorList>
            <person name="Lavigne R."/>
            <person name="Sun W.D."/>
            <person name="Volckaert G."/>
        </authorList>
    </citation>
    <scope>NUCLEOTIDE SEQUENCE [LARGE SCALE GENOMIC DNA]</scope>
</reference>
<dbReference type="GeneID" id="5176677"/>
<keyword evidence="3" id="KW-1185">Reference proteome</keyword>
<feature type="region of interest" description="Disordered" evidence="1">
    <location>
        <begin position="1"/>
        <end position="26"/>
    </location>
</feature>
<accession>Q2Z135</accession>
<evidence type="ECO:0000313" key="2">
    <source>
        <dbReference type="EMBL" id="CAG27140.1"/>
    </source>
</evidence>
<proteinExistence type="predicted"/>
<evidence type="ECO:0000256" key="1">
    <source>
        <dbReference type="SAM" id="MobiDB-lite"/>
    </source>
</evidence>
<reference evidence="2 3" key="1">
    <citation type="journal article" date="2002" name="Genetika">
        <title>Phenogenetic characterization of a group of giant Phi KZ-like bacteriophages of Pseudomonas aeruginosa].</title>
        <authorList>
            <person name="Burkal'tseva M.V."/>
            <person name="Krylov V.N."/>
            <person name="Pleteneva E.A."/>
            <person name="Shaburova O.V."/>
            <person name="Krylov S.V."/>
            <person name="Volckaert G."/>
            <person name="Sykilinda N.N."/>
            <person name="Kurochkina L.P."/>
            <person name="Mesyanzhinov V.V."/>
        </authorList>
    </citation>
    <scope>NUCLEOTIDE SEQUENCE [LARGE SCALE GENOMIC DNA]</scope>
</reference>
<sequence>MSTKQQQRRVKKLNKRKQVSKQKQRAKNIQDAYLRQDFGKGYQGEALSKDALYDKVRGENKAFSVRDLINNRQRLAELAEQMKLTGDEDIPQLFSGEELLNAINDMITVTIKLHSGVIVYNRLVEERRFDISEDDRALLENYERKVVEFAEDVSVVTTLHEAGQQPEDYFEVVLNLADVMAALSEEFGEPVLDLITQQGDLIEAYAVEHKPEGLSVYDYMCQLHSERITVIQQLYGESRLNDVFNELHTLEQELPDSPEEIPGDNLPFPEKEEVGEFIAISNDPVINPQ</sequence>